<dbReference type="RefSeq" id="WP_308862587.1">
    <property type="nucleotide sequence ID" value="NZ_JAVHUL010000001.1"/>
</dbReference>
<organism evidence="1 2">
    <name type="scientific">Mesonia profundi</name>
    <dbReference type="NCBI Taxonomy" id="3070998"/>
    <lineage>
        <taxon>Bacteria</taxon>
        <taxon>Pseudomonadati</taxon>
        <taxon>Bacteroidota</taxon>
        <taxon>Flavobacteriia</taxon>
        <taxon>Flavobacteriales</taxon>
        <taxon>Flavobacteriaceae</taxon>
        <taxon>Mesonia</taxon>
    </lineage>
</organism>
<keyword evidence="2" id="KW-1185">Reference proteome</keyword>
<name>A0ABU0ZWY1_9FLAO</name>
<protein>
    <submittedName>
        <fullName evidence="1">Uncharacterized protein</fullName>
    </submittedName>
</protein>
<comment type="caution">
    <text evidence="1">The sequence shown here is derived from an EMBL/GenBank/DDBJ whole genome shotgun (WGS) entry which is preliminary data.</text>
</comment>
<accession>A0ABU0ZWY1</accession>
<evidence type="ECO:0000313" key="2">
    <source>
        <dbReference type="Proteomes" id="UP001230915"/>
    </source>
</evidence>
<reference evidence="1 2" key="1">
    <citation type="submission" date="2023-08" db="EMBL/GenBank/DDBJ databases">
        <title>Mesonia sp. MT50, isolated from deep-sea sediment of the Mariana Trench.</title>
        <authorList>
            <person name="Fu H."/>
        </authorList>
    </citation>
    <scope>NUCLEOTIDE SEQUENCE [LARGE SCALE GENOMIC DNA]</scope>
    <source>
        <strain evidence="1 2">MT50</strain>
    </source>
</reference>
<sequence>MKTIDDFKYVVIPMQYKLSQEDNQYLLNTTTKFLLKQEGFITFMEVEKFPKDLIFNQCLALYADVENVNSSYFSFNTKLILKLKDCFGNVVFESREGKSKKKKIEEGYKEALINTFDSFKGLHYAYNGNTNENLQMNKQQNKGQLERKTAATNQSVVVTSLKKLIGKSFHFRNEVFILTKIEAGYLLMDEYGSKEAFINQTSNGSILYNSERLNGSLIILENGDLQVEYFNKETGKLDQAIFKKQA</sequence>
<dbReference type="Proteomes" id="UP001230915">
    <property type="component" value="Unassembled WGS sequence"/>
</dbReference>
<proteinExistence type="predicted"/>
<dbReference type="EMBL" id="JAVHUL010000001">
    <property type="protein sequence ID" value="MDQ7915978.1"/>
    <property type="molecule type" value="Genomic_DNA"/>
</dbReference>
<gene>
    <name evidence="1" type="ORF">RBU60_00170</name>
</gene>
<evidence type="ECO:0000313" key="1">
    <source>
        <dbReference type="EMBL" id="MDQ7915978.1"/>
    </source>
</evidence>